<evidence type="ECO:0000313" key="3">
    <source>
        <dbReference type="WBParaSite" id="OFLC_0001025901-mRNA-1"/>
    </source>
</evidence>
<dbReference type="EMBL" id="UZAJ01013479">
    <property type="protein sequence ID" value="VDO67121.1"/>
    <property type="molecule type" value="Genomic_DNA"/>
</dbReference>
<accession>A0A183HRZ8</accession>
<gene>
    <name evidence="1" type="ORF">OFLC_LOCUS10258</name>
</gene>
<name>A0A183HRZ8_9BILA</name>
<reference evidence="3" key="1">
    <citation type="submission" date="2016-06" db="UniProtKB">
        <authorList>
            <consortium name="WormBaseParasite"/>
        </authorList>
    </citation>
    <scope>IDENTIFICATION</scope>
</reference>
<organism evidence="3">
    <name type="scientific">Onchocerca flexuosa</name>
    <dbReference type="NCBI Taxonomy" id="387005"/>
    <lineage>
        <taxon>Eukaryota</taxon>
        <taxon>Metazoa</taxon>
        <taxon>Ecdysozoa</taxon>
        <taxon>Nematoda</taxon>
        <taxon>Chromadorea</taxon>
        <taxon>Rhabditida</taxon>
        <taxon>Spirurina</taxon>
        <taxon>Spiruromorpha</taxon>
        <taxon>Filarioidea</taxon>
        <taxon>Onchocercidae</taxon>
        <taxon>Onchocerca</taxon>
    </lineage>
</organism>
<dbReference type="WBParaSite" id="OFLC_0001025901-mRNA-1">
    <property type="protein sequence ID" value="OFLC_0001025901-mRNA-1"/>
    <property type="gene ID" value="OFLC_0001025901"/>
</dbReference>
<sequence>MAKEKTEEGHRGHKNQYIIKISAESNDAKEKQAEEGCINDPPPSYEVNFIFHFFSN</sequence>
<dbReference type="Proteomes" id="UP000267606">
    <property type="component" value="Unassembled WGS sequence"/>
</dbReference>
<keyword evidence="2" id="KW-1185">Reference proteome</keyword>
<evidence type="ECO:0000313" key="1">
    <source>
        <dbReference type="EMBL" id="VDO67121.1"/>
    </source>
</evidence>
<reference evidence="1 2" key="2">
    <citation type="submission" date="2018-11" db="EMBL/GenBank/DDBJ databases">
        <authorList>
            <consortium name="Pathogen Informatics"/>
        </authorList>
    </citation>
    <scope>NUCLEOTIDE SEQUENCE [LARGE SCALE GENOMIC DNA]</scope>
</reference>
<protein>
    <submittedName>
        <fullName evidence="1 3">Uncharacterized protein</fullName>
    </submittedName>
</protein>
<proteinExistence type="predicted"/>
<dbReference type="AlphaFoldDB" id="A0A183HRZ8"/>
<evidence type="ECO:0000313" key="2">
    <source>
        <dbReference type="Proteomes" id="UP000267606"/>
    </source>
</evidence>